<dbReference type="Pfam" id="PF04397">
    <property type="entry name" value="LytTR"/>
    <property type="match status" value="1"/>
</dbReference>
<dbReference type="GO" id="GO:0000156">
    <property type="term" value="F:phosphorelay response regulator activity"/>
    <property type="evidence" value="ECO:0007669"/>
    <property type="project" value="InterPro"/>
</dbReference>
<dbReference type="InterPro" id="IPR046947">
    <property type="entry name" value="LytR-like"/>
</dbReference>
<proteinExistence type="predicted"/>
<dbReference type="KEGG" id="acel:acsn021_19360"/>
<keyword evidence="4" id="KW-1185">Reference proteome</keyword>
<dbReference type="InterPro" id="IPR007492">
    <property type="entry name" value="LytTR_DNA-bd_dom"/>
</dbReference>
<dbReference type="Proteomes" id="UP000515561">
    <property type="component" value="Chromosome"/>
</dbReference>
<gene>
    <name evidence="3" type="ORF">acsn021_19360</name>
</gene>
<dbReference type="SUPFAM" id="SSF52172">
    <property type="entry name" value="CheY-like"/>
    <property type="match status" value="1"/>
</dbReference>
<evidence type="ECO:0000313" key="3">
    <source>
        <dbReference type="EMBL" id="BCJ94367.1"/>
    </source>
</evidence>
<comment type="function">
    <text evidence="2">May play the central regulatory role in sporulation. It may be an element of the effector pathway responsible for the activation of sporulation genes in response to nutritional stress. Spo0A may act in concert with spo0H (a sigma factor) to control the expression of some genes that are critical to the sporulation process.</text>
</comment>
<dbReference type="InterPro" id="IPR011006">
    <property type="entry name" value="CheY-like_superfamily"/>
</dbReference>
<accession>A0A6S6R2R6</accession>
<protein>
    <recommendedName>
        <fullName evidence="1">Stage 0 sporulation protein A homolog</fullName>
    </recommendedName>
</protein>
<dbReference type="GO" id="GO:0003677">
    <property type="term" value="F:DNA binding"/>
    <property type="evidence" value="ECO:0007669"/>
    <property type="project" value="UniProtKB-KW"/>
</dbReference>
<evidence type="ECO:0000256" key="2">
    <source>
        <dbReference type="ARBA" id="ARBA00024867"/>
    </source>
</evidence>
<name>A0A6S6R2R6_9FIRM</name>
<evidence type="ECO:0000256" key="1">
    <source>
        <dbReference type="ARBA" id="ARBA00018672"/>
    </source>
</evidence>
<dbReference type="SMART" id="SM00448">
    <property type="entry name" value="REC"/>
    <property type="match status" value="1"/>
</dbReference>
<reference evidence="3 4" key="1">
    <citation type="journal article" date="2016" name="Int. J. Syst. Evol. Microbiol.">
        <title>Descriptions of Anaerotaenia torta gen. nov., sp. nov. and Anaerocolumna cellulosilytica gen. nov., sp. nov. isolated from a methanogenic reactor of cattle waste.</title>
        <authorList>
            <person name="Uek A."/>
            <person name="Ohtaki Y."/>
            <person name="Kaku N."/>
            <person name="Ueki K."/>
        </authorList>
    </citation>
    <scope>NUCLEOTIDE SEQUENCE [LARGE SCALE GENOMIC DNA]</scope>
    <source>
        <strain evidence="3 4">SN021</strain>
    </source>
</reference>
<dbReference type="Gene3D" id="2.40.50.1020">
    <property type="entry name" value="LytTr DNA-binding domain"/>
    <property type="match status" value="1"/>
</dbReference>
<dbReference type="Gene3D" id="3.40.50.2300">
    <property type="match status" value="1"/>
</dbReference>
<dbReference type="PROSITE" id="PS50930">
    <property type="entry name" value="HTH_LYTTR"/>
    <property type="match status" value="1"/>
</dbReference>
<sequence length="240" mass="28802">MFRIAVCDDECTVCSQVESIILENRSLFYEKVEVDVFYSGEELCRFLKNEHVFDMVILDIELKQIDGIEVGRILREDMHNDIVQIVYISSKKGYAMDLFKHRPLNFLLKPIEEEELIRTISKCMELVLKENQFYEFNIGKTFYKIPFKQIMYFESDAKKIRIIKADSTTKEYYGKISELKEELHQKDFVQIHKSYLVNYLFVAEYQYDTLLLTNGQKLSISQTYRKEVREYLLKRRTIRR</sequence>
<dbReference type="EMBL" id="AP023367">
    <property type="protein sequence ID" value="BCJ94367.1"/>
    <property type="molecule type" value="Genomic_DNA"/>
</dbReference>
<organism evidence="3 4">
    <name type="scientific">Anaerocolumna cellulosilytica</name>
    <dbReference type="NCBI Taxonomy" id="433286"/>
    <lineage>
        <taxon>Bacteria</taxon>
        <taxon>Bacillati</taxon>
        <taxon>Bacillota</taxon>
        <taxon>Clostridia</taxon>
        <taxon>Lachnospirales</taxon>
        <taxon>Lachnospiraceae</taxon>
        <taxon>Anaerocolumna</taxon>
    </lineage>
</organism>
<dbReference type="AlphaFoldDB" id="A0A6S6R2R6"/>
<keyword evidence="3" id="KW-0238">DNA-binding</keyword>
<dbReference type="PANTHER" id="PTHR37299">
    <property type="entry name" value="TRANSCRIPTIONAL REGULATOR-RELATED"/>
    <property type="match status" value="1"/>
</dbReference>
<dbReference type="Pfam" id="PF00072">
    <property type="entry name" value="Response_reg"/>
    <property type="match status" value="1"/>
</dbReference>
<dbReference type="SMART" id="SM00850">
    <property type="entry name" value="LytTR"/>
    <property type="match status" value="1"/>
</dbReference>
<dbReference type="PROSITE" id="PS50110">
    <property type="entry name" value="RESPONSE_REGULATORY"/>
    <property type="match status" value="1"/>
</dbReference>
<evidence type="ECO:0000313" key="4">
    <source>
        <dbReference type="Proteomes" id="UP000515561"/>
    </source>
</evidence>
<dbReference type="PANTHER" id="PTHR37299:SF1">
    <property type="entry name" value="STAGE 0 SPORULATION PROTEIN A HOMOLOG"/>
    <property type="match status" value="1"/>
</dbReference>
<dbReference type="InterPro" id="IPR001789">
    <property type="entry name" value="Sig_transdc_resp-reg_receiver"/>
</dbReference>
<dbReference type="RefSeq" id="WP_184091023.1">
    <property type="nucleotide sequence ID" value="NZ_AP023367.1"/>
</dbReference>